<accession>A0A1M5IZI3</accession>
<keyword evidence="3" id="KW-1185">Reference proteome</keyword>
<feature type="transmembrane region" description="Helical" evidence="1">
    <location>
        <begin position="6"/>
        <end position="26"/>
    </location>
</feature>
<dbReference type="Proteomes" id="UP000184517">
    <property type="component" value="Unassembled WGS sequence"/>
</dbReference>
<dbReference type="RefSeq" id="WP_072841161.1">
    <property type="nucleotide sequence ID" value="NZ_FQVF01000020.1"/>
</dbReference>
<dbReference type="EMBL" id="FQVF01000020">
    <property type="protein sequence ID" value="SHG33706.1"/>
    <property type="molecule type" value="Genomic_DNA"/>
</dbReference>
<organism evidence="2 3">
    <name type="scientific">Marinomonas polaris DSM 16579</name>
    <dbReference type="NCBI Taxonomy" id="1122206"/>
    <lineage>
        <taxon>Bacteria</taxon>
        <taxon>Pseudomonadati</taxon>
        <taxon>Pseudomonadota</taxon>
        <taxon>Gammaproteobacteria</taxon>
        <taxon>Oceanospirillales</taxon>
        <taxon>Oceanospirillaceae</taxon>
        <taxon>Marinomonas</taxon>
    </lineage>
</organism>
<keyword evidence="1" id="KW-1133">Transmembrane helix</keyword>
<keyword evidence="1" id="KW-0472">Membrane</keyword>
<sequence length="105" mass="11487">MINAIVNVILGMFSGAGVAGIFANLVKEALLALVMKIEWKVVIERATTRIVVAGLHRLAALSTNQLLTETVEDFVNQLQSKGLKQANQTYESAKKYRPIKNTESS</sequence>
<evidence type="ECO:0000313" key="3">
    <source>
        <dbReference type="Proteomes" id="UP000184517"/>
    </source>
</evidence>
<keyword evidence="1" id="KW-0812">Transmembrane</keyword>
<reference evidence="3" key="1">
    <citation type="submission" date="2016-11" db="EMBL/GenBank/DDBJ databases">
        <authorList>
            <person name="Varghese N."/>
            <person name="Submissions S."/>
        </authorList>
    </citation>
    <scope>NUCLEOTIDE SEQUENCE [LARGE SCALE GENOMIC DNA]</scope>
    <source>
        <strain evidence="3">DSM 16579</strain>
    </source>
</reference>
<proteinExistence type="predicted"/>
<name>A0A1M5IZI3_9GAMM</name>
<dbReference type="STRING" id="1122206.SAMN02745753_03721"/>
<protein>
    <submittedName>
        <fullName evidence="2">Uncharacterized protein</fullName>
    </submittedName>
</protein>
<evidence type="ECO:0000256" key="1">
    <source>
        <dbReference type="SAM" id="Phobius"/>
    </source>
</evidence>
<gene>
    <name evidence="2" type="ORF">SAMN02745753_03721</name>
</gene>
<dbReference type="OrthoDB" id="9967861at2"/>
<evidence type="ECO:0000313" key="2">
    <source>
        <dbReference type="EMBL" id="SHG33706.1"/>
    </source>
</evidence>
<dbReference type="AlphaFoldDB" id="A0A1M5IZI3"/>